<organism evidence="4 5">
    <name type="scientific">Agromyces mediolanus</name>
    <name type="common">Corynebacterium mediolanum</name>
    <dbReference type="NCBI Taxonomy" id="41986"/>
    <lineage>
        <taxon>Bacteria</taxon>
        <taxon>Bacillati</taxon>
        <taxon>Actinomycetota</taxon>
        <taxon>Actinomycetes</taxon>
        <taxon>Micrococcales</taxon>
        <taxon>Microbacteriaceae</taxon>
        <taxon>Agromyces</taxon>
    </lineage>
</organism>
<proteinExistence type="predicted"/>
<dbReference type="InterPro" id="IPR055170">
    <property type="entry name" value="GFO_IDH_MocA-like_dom"/>
</dbReference>
<evidence type="ECO:0000313" key="5">
    <source>
        <dbReference type="Proteomes" id="UP000610303"/>
    </source>
</evidence>
<evidence type="ECO:0000313" key="4">
    <source>
        <dbReference type="EMBL" id="GGR20443.1"/>
    </source>
</evidence>
<name>A0A918CFF7_AGRME</name>
<dbReference type="Proteomes" id="UP000610303">
    <property type="component" value="Unassembled WGS sequence"/>
</dbReference>
<reference evidence="4" key="1">
    <citation type="journal article" date="2014" name="Int. J. Syst. Evol. Microbiol.">
        <title>Complete genome sequence of Corynebacterium casei LMG S-19264T (=DSM 44701T), isolated from a smear-ripened cheese.</title>
        <authorList>
            <consortium name="US DOE Joint Genome Institute (JGI-PGF)"/>
            <person name="Walter F."/>
            <person name="Albersmeier A."/>
            <person name="Kalinowski J."/>
            <person name="Ruckert C."/>
        </authorList>
    </citation>
    <scope>NUCLEOTIDE SEQUENCE</scope>
    <source>
        <strain evidence="4">JCM 3346</strain>
    </source>
</reference>
<evidence type="ECO:0000256" key="1">
    <source>
        <dbReference type="ARBA" id="ARBA00023027"/>
    </source>
</evidence>
<dbReference type="AlphaFoldDB" id="A0A918CFF7"/>
<keyword evidence="1" id="KW-0520">NAD</keyword>
<dbReference type="EMBL" id="BMRJ01000001">
    <property type="protein sequence ID" value="GGR20443.1"/>
    <property type="molecule type" value="Genomic_DNA"/>
</dbReference>
<keyword evidence="5" id="KW-1185">Reference proteome</keyword>
<comment type="caution">
    <text evidence="4">The sequence shown here is derived from an EMBL/GenBank/DDBJ whole genome shotgun (WGS) entry which is preliminary data.</text>
</comment>
<dbReference type="Pfam" id="PF22725">
    <property type="entry name" value="GFO_IDH_MocA_C3"/>
    <property type="match status" value="1"/>
</dbReference>
<feature type="domain" description="GFO/IDH/MocA-like oxidoreductase" evidence="3">
    <location>
        <begin position="153"/>
        <end position="289"/>
    </location>
</feature>
<dbReference type="InterPro" id="IPR036291">
    <property type="entry name" value="NAD(P)-bd_dom_sf"/>
</dbReference>
<gene>
    <name evidence="4" type="ORF">GCM10010196_12190</name>
</gene>
<dbReference type="PANTHER" id="PTHR42840:SF8">
    <property type="entry name" value="OXIDOREDUCTASE"/>
    <property type="match status" value="1"/>
</dbReference>
<dbReference type="SUPFAM" id="SSF55347">
    <property type="entry name" value="Glyceraldehyde-3-phosphate dehydrogenase-like, C-terminal domain"/>
    <property type="match status" value="1"/>
</dbReference>
<dbReference type="InterPro" id="IPR000683">
    <property type="entry name" value="Gfo/Idh/MocA-like_OxRdtase_N"/>
</dbReference>
<dbReference type="Gene3D" id="3.40.50.720">
    <property type="entry name" value="NAD(P)-binding Rossmann-like Domain"/>
    <property type="match status" value="1"/>
</dbReference>
<protein>
    <submittedName>
        <fullName evidence="4">Oxidoreductase</fullName>
    </submittedName>
</protein>
<evidence type="ECO:0000259" key="3">
    <source>
        <dbReference type="Pfam" id="PF22725"/>
    </source>
</evidence>
<sequence length="404" mass="44397">MAEQPTRTIGIIMNGVSGRMGYRQHLVRSILAIREEGGVLLGDGETRVQLEPILVGRSEKKLAELAAKHGIEHWTTNLDEALADPRWEIYADFLVTKARAAALRKAIAAGKAIYTEKPTAESFEEALELARLADAAGIKNGVVHDKLYLPGLEKLRRLIDSGFFGRILSVRGEFGYWVFEGDWQPAQRPSWNYRAEDGGGIIVDMFPHWNYVLENLFGRVESVYAKAVTEIPERIDEQGRAYAATADDAAYAIFELEGGVTAQLNSSWTTRVNRDELVEFQVDGTHGSAVVGLFGCKIQPRNATPKPVWNPDLADAHDYAGDWIESPGNREFQNGFKAQWEEFLRHVIEDAPNRFDFLAGARGVLLAEAGLRSNAEGRRVELPHVTIAGAAGAEASAELAGVGA</sequence>
<reference evidence="4" key="2">
    <citation type="submission" date="2020-09" db="EMBL/GenBank/DDBJ databases">
        <authorList>
            <person name="Sun Q."/>
            <person name="Ohkuma M."/>
        </authorList>
    </citation>
    <scope>NUCLEOTIDE SEQUENCE</scope>
    <source>
        <strain evidence="4">JCM 3346</strain>
    </source>
</reference>
<dbReference type="SUPFAM" id="SSF51735">
    <property type="entry name" value="NAD(P)-binding Rossmann-fold domains"/>
    <property type="match status" value="1"/>
</dbReference>
<dbReference type="Pfam" id="PF01408">
    <property type="entry name" value="GFO_IDH_MocA"/>
    <property type="match status" value="1"/>
</dbReference>
<dbReference type="PANTHER" id="PTHR42840">
    <property type="entry name" value="NAD(P)-BINDING ROSSMANN-FOLD SUPERFAMILY PROTEIN-RELATED"/>
    <property type="match status" value="1"/>
</dbReference>
<evidence type="ECO:0000259" key="2">
    <source>
        <dbReference type="Pfam" id="PF01408"/>
    </source>
</evidence>
<dbReference type="GO" id="GO:0000166">
    <property type="term" value="F:nucleotide binding"/>
    <property type="evidence" value="ECO:0007669"/>
    <property type="project" value="InterPro"/>
</dbReference>
<feature type="domain" description="Gfo/Idh/MocA-like oxidoreductase N-terminal" evidence="2">
    <location>
        <begin position="54"/>
        <end position="138"/>
    </location>
</feature>
<accession>A0A918CFF7</accession>
<dbReference type="Gene3D" id="3.30.360.10">
    <property type="entry name" value="Dihydrodipicolinate Reductase, domain 2"/>
    <property type="match status" value="1"/>
</dbReference>